<organism evidence="1 2">
    <name type="scientific">Aspergillus terreus (strain NIH 2624 / FGSC A1156)</name>
    <dbReference type="NCBI Taxonomy" id="341663"/>
    <lineage>
        <taxon>Eukaryota</taxon>
        <taxon>Fungi</taxon>
        <taxon>Dikarya</taxon>
        <taxon>Ascomycota</taxon>
        <taxon>Pezizomycotina</taxon>
        <taxon>Eurotiomycetes</taxon>
        <taxon>Eurotiomycetidae</taxon>
        <taxon>Eurotiales</taxon>
        <taxon>Aspergillaceae</taxon>
        <taxon>Aspergillus</taxon>
        <taxon>Aspergillus subgen. Circumdati</taxon>
    </lineage>
</organism>
<protein>
    <submittedName>
        <fullName evidence="1">Uncharacterized protein</fullName>
    </submittedName>
</protein>
<dbReference type="GeneID" id="4318192"/>
<accession>Q0CRI6</accession>
<sequence>MQVPYDGATSLRPRLRSQQATHKWHGCATDDLEIWKGLSRCQDVFSARLLGCEEKLQGDEDPVPGGWALYCLLSKVPGVALGTGVLYQEDGLNVQEGRFWELDRPIRDDIRHQLEIIVSVALGVKSLFWDDDAKRL</sequence>
<reference evidence="2" key="1">
    <citation type="submission" date="2005-09" db="EMBL/GenBank/DDBJ databases">
        <title>Annotation of the Aspergillus terreus NIH2624 genome.</title>
        <authorList>
            <person name="Birren B.W."/>
            <person name="Lander E.S."/>
            <person name="Galagan J.E."/>
            <person name="Nusbaum C."/>
            <person name="Devon K."/>
            <person name="Henn M."/>
            <person name="Ma L.-J."/>
            <person name="Jaffe D.B."/>
            <person name="Butler J."/>
            <person name="Alvarez P."/>
            <person name="Gnerre S."/>
            <person name="Grabherr M."/>
            <person name="Kleber M."/>
            <person name="Mauceli E.W."/>
            <person name="Brockman W."/>
            <person name="Rounsley S."/>
            <person name="Young S.K."/>
            <person name="LaButti K."/>
            <person name="Pushparaj V."/>
            <person name="DeCaprio D."/>
            <person name="Crawford M."/>
            <person name="Koehrsen M."/>
            <person name="Engels R."/>
            <person name="Montgomery P."/>
            <person name="Pearson M."/>
            <person name="Howarth C."/>
            <person name="Larson L."/>
            <person name="Luoma S."/>
            <person name="White J."/>
            <person name="Alvarado L."/>
            <person name="Kodira C.D."/>
            <person name="Zeng Q."/>
            <person name="Oleary S."/>
            <person name="Yandava C."/>
            <person name="Denning D.W."/>
            <person name="Nierman W.C."/>
            <person name="Milne T."/>
            <person name="Madden K."/>
        </authorList>
    </citation>
    <scope>NUCLEOTIDE SEQUENCE [LARGE SCALE GENOMIC DNA]</scope>
    <source>
        <strain evidence="2">NIH 2624 / FGSC A1156</strain>
    </source>
</reference>
<proteinExistence type="predicted"/>
<dbReference type="AlphaFoldDB" id="Q0CRI6"/>
<dbReference type="HOGENOM" id="CLU_1875020_0_0_1"/>
<dbReference type="RefSeq" id="XP_001212876.1">
    <property type="nucleotide sequence ID" value="XM_001212876.1"/>
</dbReference>
<name>Q0CRI6_ASPTN</name>
<dbReference type="VEuPathDB" id="FungiDB:ATEG_03698"/>
<evidence type="ECO:0000313" key="2">
    <source>
        <dbReference type="Proteomes" id="UP000007963"/>
    </source>
</evidence>
<dbReference type="Proteomes" id="UP000007963">
    <property type="component" value="Unassembled WGS sequence"/>
</dbReference>
<gene>
    <name evidence="1" type="ORF">ATEG_03698</name>
</gene>
<dbReference type="EMBL" id="CH476598">
    <property type="protein sequence ID" value="EAU35500.1"/>
    <property type="molecule type" value="Genomic_DNA"/>
</dbReference>
<dbReference type="OrthoDB" id="5401170at2759"/>
<evidence type="ECO:0000313" key="1">
    <source>
        <dbReference type="EMBL" id="EAU35500.1"/>
    </source>
</evidence>